<accession>A0ABX5NMS6</accession>
<keyword evidence="2" id="KW-1185">Reference proteome</keyword>
<evidence type="ECO:0000313" key="2">
    <source>
        <dbReference type="Proteomes" id="UP000247536"/>
    </source>
</evidence>
<sequence length="115" mass="12765">MIPRDGGALFPAGGLRVVCELRMSLRGENRVRIQMVSVAFGERSVVPDNERMHEISSVPVLPEIGSTLFVMLDDKQRWRIDRHDIEIGYEPSVHPSRGIFTSDAFGLAMAAGRVS</sequence>
<comment type="caution">
    <text evidence="1">The sequence shown here is derived from an EMBL/GenBank/DDBJ whole genome shotgun (WGS) entry which is preliminary data.</text>
</comment>
<proteinExistence type="predicted"/>
<gene>
    <name evidence="1" type="ORF">DMY87_18810</name>
</gene>
<organism evidence="1 2">
    <name type="scientific">Rhizobium wuzhouense</name>
    <dbReference type="NCBI Taxonomy" id="1986026"/>
    <lineage>
        <taxon>Bacteria</taxon>
        <taxon>Pseudomonadati</taxon>
        <taxon>Pseudomonadota</taxon>
        <taxon>Alphaproteobacteria</taxon>
        <taxon>Hyphomicrobiales</taxon>
        <taxon>Rhizobiaceae</taxon>
        <taxon>Rhizobium/Agrobacterium group</taxon>
        <taxon>Rhizobium</taxon>
    </lineage>
</organism>
<dbReference type="Proteomes" id="UP000247536">
    <property type="component" value="Unassembled WGS sequence"/>
</dbReference>
<name>A0ABX5NMS6_9HYPH</name>
<reference evidence="1 2" key="1">
    <citation type="submission" date="2018-06" db="EMBL/GenBank/DDBJ databases">
        <title>Rhizobium wuzhouense sp. nov., isolated from roots of Oryza officinalis.</title>
        <authorList>
            <person name="Yuan T."/>
        </authorList>
    </citation>
    <scope>NUCLEOTIDE SEQUENCE [LARGE SCALE GENOMIC DNA]</scope>
    <source>
        <strain evidence="1 2">W44</strain>
    </source>
</reference>
<protein>
    <submittedName>
        <fullName evidence="1">Uncharacterized protein</fullName>
    </submittedName>
</protein>
<dbReference type="EMBL" id="QJRY01000007">
    <property type="protein sequence ID" value="PYB71397.1"/>
    <property type="molecule type" value="Genomic_DNA"/>
</dbReference>
<evidence type="ECO:0000313" key="1">
    <source>
        <dbReference type="EMBL" id="PYB71397.1"/>
    </source>
</evidence>